<keyword evidence="3" id="KW-1185">Reference proteome</keyword>
<protein>
    <submittedName>
        <fullName evidence="2">Uncharacterized protein</fullName>
    </submittedName>
</protein>
<name>A0AAV7VC14_PLEWA</name>
<evidence type="ECO:0000313" key="2">
    <source>
        <dbReference type="EMBL" id="KAJ1198426.1"/>
    </source>
</evidence>
<organism evidence="2 3">
    <name type="scientific">Pleurodeles waltl</name>
    <name type="common">Iberian ribbed newt</name>
    <dbReference type="NCBI Taxonomy" id="8319"/>
    <lineage>
        <taxon>Eukaryota</taxon>
        <taxon>Metazoa</taxon>
        <taxon>Chordata</taxon>
        <taxon>Craniata</taxon>
        <taxon>Vertebrata</taxon>
        <taxon>Euteleostomi</taxon>
        <taxon>Amphibia</taxon>
        <taxon>Batrachia</taxon>
        <taxon>Caudata</taxon>
        <taxon>Salamandroidea</taxon>
        <taxon>Salamandridae</taxon>
        <taxon>Pleurodelinae</taxon>
        <taxon>Pleurodeles</taxon>
    </lineage>
</organism>
<comment type="caution">
    <text evidence="2">The sequence shown here is derived from an EMBL/GenBank/DDBJ whole genome shotgun (WGS) entry which is preliminary data.</text>
</comment>
<proteinExistence type="predicted"/>
<dbReference type="Proteomes" id="UP001066276">
    <property type="component" value="Chromosome 2_1"/>
</dbReference>
<evidence type="ECO:0000313" key="3">
    <source>
        <dbReference type="Proteomes" id="UP001066276"/>
    </source>
</evidence>
<gene>
    <name evidence="2" type="ORF">NDU88_002267</name>
</gene>
<evidence type="ECO:0000256" key="1">
    <source>
        <dbReference type="SAM" id="MobiDB-lite"/>
    </source>
</evidence>
<feature type="region of interest" description="Disordered" evidence="1">
    <location>
        <begin position="1"/>
        <end position="40"/>
    </location>
</feature>
<reference evidence="2" key="1">
    <citation type="journal article" date="2022" name="bioRxiv">
        <title>Sequencing and chromosome-scale assembly of the giantPleurodeles waltlgenome.</title>
        <authorList>
            <person name="Brown T."/>
            <person name="Elewa A."/>
            <person name="Iarovenko S."/>
            <person name="Subramanian E."/>
            <person name="Araus A.J."/>
            <person name="Petzold A."/>
            <person name="Susuki M."/>
            <person name="Suzuki K.-i.T."/>
            <person name="Hayashi T."/>
            <person name="Toyoda A."/>
            <person name="Oliveira C."/>
            <person name="Osipova E."/>
            <person name="Leigh N.D."/>
            <person name="Simon A."/>
            <person name="Yun M.H."/>
        </authorList>
    </citation>
    <scope>NUCLEOTIDE SEQUENCE</scope>
    <source>
        <strain evidence="2">20211129_DDA</strain>
        <tissue evidence="2">Liver</tissue>
    </source>
</reference>
<accession>A0AAV7VC14</accession>
<dbReference type="EMBL" id="JANPWB010000003">
    <property type="protein sequence ID" value="KAJ1198426.1"/>
    <property type="molecule type" value="Genomic_DNA"/>
</dbReference>
<dbReference type="AlphaFoldDB" id="A0AAV7VC14"/>
<sequence>MLHSSNRGTGAEVNIVARAPQKQTSTSVIEEGGAARGTGGSAYARRVYRHSMTEVEVCVWGGRAATMFTSAPVLGLAL</sequence>